<organism evidence="1 2">
    <name type="scientific">Euphydryas editha</name>
    <name type="common">Edith's checkerspot</name>
    <dbReference type="NCBI Taxonomy" id="104508"/>
    <lineage>
        <taxon>Eukaryota</taxon>
        <taxon>Metazoa</taxon>
        <taxon>Ecdysozoa</taxon>
        <taxon>Arthropoda</taxon>
        <taxon>Hexapoda</taxon>
        <taxon>Insecta</taxon>
        <taxon>Pterygota</taxon>
        <taxon>Neoptera</taxon>
        <taxon>Endopterygota</taxon>
        <taxon>Lepidoptera</taxon>
        <taxon>Glossata</taxon>
        <taxon>Ditrysia</taxon>
        <taxon>Papilionoidea</taxon>
        <taxon>Nymphalidae</taxon>
        <taxon>Nymphalinae</taxon>
        <taxon>Euphydryas</taxon>
    </lineage>
</organism>
<name>A0AAU9UT89_EUPED</name>
<reference evidence="1" key="1">
    <citation type="submission" date="2022-03" db="EMBL/GenBank/DDBJ databases">
        <authorList>
            <person name="Tunstrom K."/>
        </authorList>
    </citation>
    <scope>NUCLEOTIDE SEQUENCE</scope>
</reference>
<proteinExistence type="predicted"/>
<sequence>MSRLNISVSNGLFNDETVGLRIKDNDSCIAVPPVCPTFKAQQRGYGDVERRMLPLILSWAVTVHKLQGKTPDKAVID</sequence>
<evidence type="ECO:0008006" key="3">
    <source>
        <dbReference type="Google" id="ProtNLM"/>
    </source>
</evidence>
<dbReference type="Proteomes" id="UP001153954">
    <property type="component" value="Unassembled WGS sequence"/>
</dbReference>
<gene>
    <name evidence="1" type="ORF">EEDITHA_LOCUS16040</name>
</gene>
<comment type="caution">
    <text evidence="1">The sequence shown here is derived from an EMBL/GenBank/DDBJ whole genome shotgun (WGS) entry which is preliminary data.</text>
</comment>
<accession>A0AAU9UT89</accession>
<dbReference type="EMBL" id="CAKOGL010000023">
    <property type="protein sequence ID" value="CAH2101267.1"/>
    <property type="molecule type" value="Genomic_DNA"/>
</dbReference>
<evidence type="ECO:0000313" key="2">
    <source>
        <dbReference type="Proteomes" id="UP001153954"/>
    </source>
</evidence>
<keyword evidence="2" id="KW-1185">Reference proteome</keyword>
<dbReference type="AlphaFoldDB" id="A0AAU9UT89"/>
<protein>
    <recommendedName>
        <fullName evidence="3">ATP-dependent DNA helicase</fullName>
    </recommendedName>
</protein>
<evidence type="ECO:0000313" key="1">
    <source>
        <dbReference type="EMBL" id="CAH2101267.1"/>
    </source>
</evidence>